<evidence type="ECO:0000313" key="2">
    <source>
        <dbReference type="Proteomes" id="UP000709295"/>
    </source>
</evidence>
<dbReference type="EMBL" id="JAENGY010002070">
    <property type="protein sequence ID" value="KAG6945594.1"/>
    <property type="molecule type" value="Genomic_DNA"/>
</dbReference>
<proteinExistence type="predicted"/>
<gene>
    <name evidence="1" type="ORF">JG688_00016483</name>
</gene>
<dbReference type="AlphaFoldDB" id="A0A8J5IIV6"/>
<name>A0A8J5IIV6_9STRA</name>
<evidence type="ECO:0000313" key="1">
    <source>
        <dbReference type="EMBL" id="KAG6945594.1"/>
    </source>
</evidence>
<organism evidence="1 2">
    <name type="scientific">Phytophthora aleatoria</name>
    <dbReference type="NCBI Taxonomy" id="2496075"/>
    <lineage>
        <taxon>Eukaryota</taxon>
        <taxon>Sar</taxon>
        <taxon>Stramenopiles</taxon>
        <taxon>Oomycota</taxon>
        <taxon>Peronosporomycetes</taxon>
        <taxon>Peronosporales</taxon>
        <taxon>Peronosporaceae</taxon>
        <taxon>Phytophthora</taxon>
    </lineage>
</organism>
<dbReference type="Proteomes" id="UP000709295">
    <property type="component" value="Unassembled WGS sequence"/>
</dbReference>
<accession>A0A8J5IIV6</accession>
<sequence>MEERALERKLVRARLKKLDKMGKSLNKLLAVQLEFQATNEEDQERCYELAASLSPGESVCGGILSFGVLLEMVMNRLKG</sequence>
<protein>
    <submittedName>
        <fullName evidence="1">Uncharacterized protein</fullName>
    </submittedName>
</protein>
<reference evidence="1" key="1">
    <citation type="submission" date="2021-01" db="EMBL/GenBank/DDBJ databases">
        <title>Phytophthora aleatoria, a newly-described species from Pinus radiata is distinct from Phytophthora cactorum isolates based on comparative genomics.</title>
        <authorList>
            <person name="Mcdougal R."/>
            <person name="Panda P."/>
            <person name="Williams N."/>
            <person name="Studholme D.J."/>
        </authorList>
    </citation>
    <scope>NUCLEOTIDE SEQUENCE</scope>
    <source>
        <strain evidence="1">NZFS 4037</strain>
    </source>
</reference>
<comment type="caution">
    <text evidence="1">The sequence shown here is derived from an EMBL/GenBank/DDBJ whole genome shotgun (WGS) entry which is preliminary data.</text>
</comment>
<keyword evidence="2" id="KW-1185">Reference proteome</keyword>